<dbReference type="Gene3D" id="1.20.120.530">
    <property type="entry name" value="GntR ligand-binding domain-like"/>
    <property type="match status" value="1"/>
</dbReference>
<dbReference type="Proteomes" id="UP001180487">
    <property type="component" value="Unassembled WGS sequence"/>
</dbReference>
<evidence type="ECO:0000256" key="2">
    <source>
        <dbReference type="ARBA" id="ARBA00023125"/>
    </source>
</evidence>
<protein>
    <submittedName>
        <fullName evidence="5">DNA-binding GntR family transcriptional regulator</fullName>
    </submittedName>
</protein>
<evidence type="ECO:0000256" key="1">
    <source>
        <dbReference type="ARBA" id="ARBA00023015"/>
    </source>
</evidence>
<organism evidence="5 6">
    <name type="scientific">Rhodoferax ferrireducens</name>
    <dbReference type="NCBI Taxonomy" id="192843"/>
    <lineage>
        <taxon>Bacteria</taxon>
        <taxon>Pseudomonadati</taxon>
        <taxon>Pseudomonadota</taxon>
        <taxon>Betaproteobacteria</taxon>
        <taxon>Burkholderiales</taxon>
        <taxon>Comamonadaceae</taxon>
        <taxon>Rhodoferax</taxon>
    </lineage>
</organism>
<dbReference type="GO" id="GO:0003677">
    <property type="term" value="F:DNA binding"/>
    <property type="evidence" value="ECO:0007669"/>
    <property type="project" value="UniProtKB-KW"/>
</dbReference>
<feature type="domain" description="HTH gntR-type" evidence="4">
    <location>
        <begin position="5"/>
        <end position="72"/>
    </location>
</feature>
<dbReference type="SMART" id="SM00345">
    <property type="entry name" value="HTH_GNTR"/>
    <property type="match status" value="1"/>
</dbReference>
<dbReference type="RefSeq" id="WP_116603672.1">
    <property type="nucleotide sequence ID" value="NZ_JAVDXT010000002.1"/>
</dbReference>
<evidence type="ECO:0000313" key="5">
    <source>
        <dbReference type="EMBL" id="MDR7377656.1"/>
    </source>
</evidence>
<evidence type="ECO:0000259" key="4">
    <source>
        <dbReference type="PROSITE" id="PS50949"/>
    </source>
</evidence>
<dbReference type="PANTHER" id="PTHR43537">
    <property type="entry name" value="TRANSCRIPTIONAL REGULATOR, GNTR FAMILY"/>
    <property type="match status" value="1"/>
</dbReference>
<keyword evidence="6" id="KW-1185">Reference proteome</keyword>
<dbReference type="Pfam" id="PF00392">
    <property type="entry name" value="GntR"/>
    <property type="match status" value="1"/>
</dbReference>
<dbReference type="PROSITE" id="PS50949">
    <property type="entry name" value="HTH_GNTR"/>
    <property type="match status" value="1"/>
</dbReference>
<comment type="caution">
    <text evidence="5">The sequence shown here is derived from an EMBL/GenBank/DDBJ whole genome shotgun (WGS) entry which is preliminary data.</text>
</comment>
<dbReference type="PANTHER" id="PTHR43537:SF53">
    <property type="entry name" value="HTH-TYPE TRANSCRIPTIONAL REPRESSOR NANR"/>
    <property type="match status" value="1"/>
</dbReference>
<evidence type="ECO:0000313" key="6">
    <source>
        <dbReference type="Proteomes" id="UP001180487"/>
    </source>
</evidence>
<name>A0ABU2C8M9_9BURK</name>
<dbReference type="InterPro" id="IPR000524">
    <property type="entry name" value="Tscrpt_reg_HTH_GntR"/>
</dbReference>
<dbReference type="InterPro" id="IPR036388">
    <property type="entry name" value="WH-like_DNA-bd_sf"/>
</dbReference>
<dbReference type="Pfam" id="PF07729">
    <property type="entry name" value="FCD"/>
    <property type="match status" value="1"/>
</dbReference>
<dbReference type="EMBL" id="JAVDXT010000002">
    <property type="protein sequence ID" value="MDR7377656.1"/>
    <property type="molecule type" value="Genomic_DNA"/>
</dbReference>
<dbReference type="Gene3D" id="1.10.10.10">
    <property type="entry name" value="Winged helix-like DNA-binding domain superfamily/Winged helix DNA-binding domain"/>
    <property type="match status" value="1"/>
</dbReference>
<evidence type="ECO:0000256" key="3">
    <source>
        <dbReference type="ARBA" id="ARBA00023163"/>
    </source>
</evidence>
<reference evidence="5 6" key="1">
    <citation type="submission" date="2023-07" db="EMBL/GenBank/DDBJ databases">
        <title>Sorghum-associated microbial communities from plants grown in Nebraska, USA.</title>
        <authorList>
            <person name="Schachtman D."/>
        </authorList>
    </citation>
    <scope>NUCLEOTIDE SEQUENCE [LARGE SCALE GENOMIC DNA]</scope>
    <source>
        <strain evidence="5 6">BE313</strain>
    </source>
</reference>
<dbReference type="InterPro" id="IPR011711">
    <property type="entry name" value="GntR_C"/>
</dbReference>
<dbReference type="SMART" id="SM00895">
    <property type="entry name" value="FCD"/>
    <property type="match status" value="1"/>
</dbReference>
<keyword evidence="2 5" id="KW-0238">DNA-binding</keyword>
<dbReference type="SUPFAM" id="SSF48008">
    <property type="entry name" value="GntR ligand-binding domain-like"/>
    <property type="match status" value="1"/>
</dbReference>
<keyword evidence="1" id="KW-0805">Transcription regulation</keyword>
<proteinExistence type="predicted"/>
<dbReference type="InterPro" id="IPR008920">
    <property type="entry name" value="TF_FadR/GntR_C"/>
</dbReference>
<keyword evidence="3" id="KW-0804">Transcription</keyword>
<dbReference type="SUPFAM" id="SSF46785">
    <property type="entry name" value="Winged helix' DNA-binding domain"/>
    <property type="match status" value="1"/>
</dbReference>
<dbReference type="CDD" id="cd07377">
    <property type="entry name" value="WHTH_GntR"/>
    <property type="match status" value="1"/>
</dbReference>
<dbReference type="InterPro" id="IPR036390">
    <property type="entry name" value="WH_DNA-bd_sf"/>
</dbReference>
<accession>A0ABU2C8M9</accession>
<gene>
    <name evidence="5" type="ORF">J2X19_002335</name>
</gene>
<sequence>MESTTTNTNTIVEALTKAIVEHRLHPGTKLAEQKLADHFGVSRTLVRQALFQLSQNRLIRLEPARGAFVAAPSVAEARQVFTVRRMLEAEMVRALVRDITPSKIKALKDQAATEKAALKDKDLTNRTEVLGNFHLRMAELLDNDVLVQMMVELLSRCSLITLMYQTDNASEHACDEHDALIQALAAKDEALAVQLMDEHLKSVEASLTFDRKIPSNDIAMALA</sequence>